<gene>
    <name evidence="2" type="ORF">Vbra_687</name>
</gene>
<keyword evidence="3" id="KW-1185">Reference proteome</keyword>
<evidence type="ECO:0000256" key="1">
    <source>
        <dbReference type="SAM" id="MobiDB-lite"/>
    </source>
</evidence>
<feature type="compositionally biased region" description="Polar residues" evidence="1">
    <location>
        <begin position="115"/>
        <end position="128"/>
    </location>
</feature>
<dbReference type="AlphaFoldDB" id="A0A0G4FPG1"/>
<evidence type="ECO:0000313" key="3">
    <source>
        <dbReference type="Proteomes" id="UP000041254"/>
    </source>
</evidence>
<protein>
    <submittedName>
        <fullName evidence="2">Uncharacterized protein</fullName>
    </submittedName>
</protein>
<dbReference type="EMBL" id="CDMY01000477">
    <property type="protein sequence ID" value="CEM16208.1"/>
    <property type="molecule type" value="Genomic_DNA"/>
</dbReference>
<feature type="compositionally biased region" description="Low complexity" evidence="1">
    <location>
        <begin position="85"/>
        <end position="105"/>
    </location>
</feature>
<dbReference type="InParanoid" id="A0A0G4FPG1"/>
<feature type="region of interest" description="Disordered" evidence="1">
    <location>
        <begin position="347"/>
        <end position="408"/>
    </location>
</feature>
<feature type="region of interest" description="Disordered" evidence="1">
    <location>
        <begin position="81"/>
        <end position="156"/>
    </location>
</feature>
<accession>A0A0G4FPG1</accession>
<feature type="compositionally biased region" description="Low complexity" evidence="1">
    <location>
        <begin position="370"/>
        <end position="401"/>
    </location>
</feature>
<feature type="compositionally biased region" description="Pro residues" evidence="1">
    <location>
        <begin position="297"/>
        <end position="307"/>
    </location>
</feature>
<name>A0A0G4FPG1_VITBC</name>
<proteinExistence type="predicted"/>
<dbReference type="VEuPathDB" id="CryptoDB:Vbra_687"/>
<evidence type="ECO:0000313" key="2">
    <source>
        <dbReference type="EMBL" id="CEM16208.1"/>
    </source>
</evidence>
<organism evidence="2 3">
    <name type="scientific">Vitrella brassicaformis (strain CCMP3155)</name>
    <dbReference type="NCBI Taxonomy" id="1169540"/>
    <lineage>
        <taxon>Eukaryota</taxon>
        <taxon>Sar</taxon>
        <taxon>Alveolata</taxon>
        <taxon>Colpodellida</taxon>
        <taxon>Vitrellaceae</taxon>
        <taxon>Vitrella</taxon>
    </lineage>
</organism>
<reference evidence="2 3" key="1">
    <citation type="submission" date="2014-11" db="EMBL/GenBank/DDBJ databases">
        <authorList>
            <person name="Zhu J."/>
            <person name="Qi W."/>
            <person name="Song R."/>
        </authorList>
    </citation>
    <scope>NUCLEOTIDE SEQUENCE [LARGE SCALE GENOMIC DNA]</scope>
</reference>
<feature type="region of interest" description="Disordered" evidence="1">
    <location>
        <begin position="292"/>
        <end position="317"/>
    </location>
</feature>
<dbReference type="Proteomes" id="UP000041254">
    <property type="component" value="Unassembled WGS sequence"/>
</dbReference>
<sequence length="429" mass="45528">MAEEHKEGSMPDAHASLSTLRASLEEKQCRLEEKQQSLEKSLQEFKARQEAALAGLRQQMDTVYKSLEALKAQGVDTQRAAALLTSTDPGSSDGGPCSSSSGSSSTEQRDDHPITPNTTTTGHRQPQEGSIGERSVSLTSPPLTHAQAAQTRAATDEAIRVEQGAAPGNTTMMTSSVPMMAAVPPLPHQQQQQQQPWDAMMDPHSPPLTADVMGQMSGRMMMMPQQAGGMGMGMGMGVPLSPADWSPALEREIRKNLARTVAEGTNREELALLCAMSRQPGGQMMPPMMDPTTAPTAYPPMQLPPAEPGVDLRGIPPHLAKQIAPPRLFDQSQGSHLLATQVVAPPPSSAKLNLIPKHQRKDKPFLNNNTTSSSSGDQASGSTSSGSPPVTAQAAQSSPSQKAETVDAEQIISLLSKLGARTDTDRATE</sequence>
<feature type="region of interest" description="Disordered" evidence="1">
    <location>
        <begin position="1"/>
        <end position="21"/>
    </location>
</feature>